<keyword evidence="2" id="KW-1185">Reference proteome</keyword>
<sequence length="113" mass="12334">MRRCVLLLTANEDLAESMTELLGLDGLDVATTAGAQAVQAVVADLDDWPADWSLRLLRQRVGQLPCLLLSGSPFAGPYMATTLTRGYFLHKPFSPERLLELLRRCVSEGSLGC</sequence>
<dbReference type="AlphaFoldDB" id="A0A934NEA0"/>
<organism evidence="1 2">
    <name type="scientific">Candidatus Nephthysia bennettiae</name>
    <dbReference type="NCBI Taxonomy" id="3127016"/>
    <lineage>
        <taxon>Bacteria</taxon>
        <taxon>Bacillati</taxon>
        <taxon>Candidatus Dormiibacterota</taxon>
        <taxon>Candidatus Dormibacteria</taxon>
        <taxon>Candidatus Dormibacterales</taxon>
        <taxon>Candidatus Dormibacteraceae</taxon>
        <taxon>Candidatus Nephthysia</taxon>
    </lineage>
</organism>
<dbReference type="Proteomes" id="UP000612893">
    <property type="component" value="Unassembled WGS sequence"/>
</dbReference>
<dbReference type="InterPro" id="IPR011006">
    <property type="entry name" value="CheY-like_superfamily"/>
</dbReference>
<accession>A0A934NEA0</accession>
<evidence type="ECO:0000313" key="1">
    <source>
        <dbReference type="EMBL" id="MBJ7599287.1"/>
    </source>
</evidence>
<evidence type="ECO:0000313" key="2">
    <source>
        <dbReference type="Proteomes" id="UP000612893"/>
    </source>
</evidence>
<name>A0A934NEA0_9BACT</name>
<proteinExistence type="predicted"/>
<dbReference type="EMBL" id="JAEKNR010000146">
    <property type="protein sequence ID" value="MBJ7599287.1"/>
    <property type="molecule type" value="Genomic_DNA"/>
</dbReference>
<dbReference type="SUPFAM" id="SSF52172">
    <property type="entry name" value="CheY-like"/>
    <property type="match status" value="1"/>
</dbReference>
<protein>
    <submittedName>
        <fullName evidence="1">Uncharacterized protein</fullName>
    </submittedName>
</protein>
<reference evidence="1" key="1">
    <citation type="submission" date="2020-10" db="EMBL/GenBank/DDBJ databases">
        <title>Ca. Dormibacterota MAGs.</title>
        <authorList>
            <person name="Montgomery K."/>
        </authorList>
    </citation>
    <scope>NUCLEOTIDE SEQUENCE [LARGE SCALE GENOMIC DNA]</scope>
    <source>
        <strain evidence="1">SC8812_S17_10</strain>
    </source>
</reference>
<comment type="caution">
    <text evidence="1">The sequence shown here is derived from an EMBL/GenBank/DDBJ whole genome shotgun (WGS) entry which is preliminary data.</text>
</comment>
<gene>
    <name evidence="1" type="ORF">JF922_14580</name>
</gene>